<sequence length="250" mass="28377">MCFLLLFFHVLFSVYLLHSLSKHKRAVRKCFFRKMFHMKRLEGLIKQKGGDKMINAISKKFSRPKGLIGVIAGYIMAAENKTLNKWTIDQLTLKRHDVVLEVGYGPGYSLKQMLKREPTVKIDGIDASGVMKKQAERKVKQRSVRLMKGGIETVPLPSAYYDKVLSVNNYTIWNDRQKGVNHIYQALKPGGKTAISMQPREADASPEKTKAFAKQIYADLYAAGFEDIEIQFKYITPELSVCVTAKKPGI</sequence>
<dbReference type="GO" id="GO:0008168">
    <property type="term" value="F:methyltransferase activity"/>
    <property type="evidence" value="ECO:0007669"/>
    <property type="project" value="UniProtKB-KW"/>
</dbReference>
<dbReference type="CDD" id="cd02440">
    <property type="entry name" value="AdoMet_MTases"/>
    <property type="match status" value="1"/>
</dbReference>
<accession>A0ABN3ZHV6</accession>
<dbReference type="Proteomes" id="UP000006867">
    <property type="component" value="Chromosome"/>
</dbReference>
<dbReference type="Pfam" id="PF13649">
    <property type="entry name" value="Methyltransf_25"/>
    <property type="match status" value="1"/>
</dbReference>
<dbReference type="EMBL" id="CP002207">
    <property type="protein sequence ID" value="ADP35077.1"/>
    <property type="molecule type" value="Genomic_DNA"/>
</dbReference>
<keyword evidence="3" id="KW-0489">Methyltransferase</keyword>
<proteinExistence type="predicted"/>
<name>A0ABN3ZHV6_BACA1</name>
<dbReference type="PANTHER" id="PTHR43861">
    <property type="entry name" value="TRANS-ACONITATE 2-METHYLTRANSFERASE-RELATED"/>
    <property type="match status" value="1"/>
</dbReference>
<dbReference type="GO" id="GO:0032259">
    <property type="term" value="P:methylation"/>
    <property type="evidence" value="ECO:0007669"/>
    <property type="project" value="UniProtKB-KW"/>
</dbReference>
<protein>
    <submittedName>
        <fullName evidence="3">Methyltransferase</fullName>
    </submittedName>
</protein>
<evidence type="ECO:0000313" key="3">
    <source>
        <dbReference type="EMBL" id="ADP35077.1"/>
    </source>
</evidence>
<dbReference type="InterPro" id="IPR041698">
    <property type="entry name" value="Methyltransf_25"/>
</dbReference>
<reference evidence="3 4" key="1">
    <citation type="journal article" date="2011" name="Front. Microbiol.">
        <title>Genomic signatures of strain selection and enhancement in Bacillus atrophaeus var. globigii, a historical biowarfare simulant.</title>
        <authorList>
            <person name="Gibbons H.S."/>
            <person name="Broomall S.M."/>
            <person name="McNew L.A."/>
            <person name="Daligault H."/>
            <person name="Chapman C."/>
            <person name="Bruce D."/>
            <person name="Karavis M."/>
            <person name="Krepps M."/>
            <person name="McGregor P.A."/>
            <person name="Hong C."/>
            <person name="Park K.H."/>
            <person name="Akmal A."/>
            <person name="Feldman A."/>
            <person name="Lin J.S."/>
            <person name="Chang W.E."/>
            <person name="Higgs B.W."/>
            <person name="Demirev P."/>
            <person name="Lindquist J."/>
            <person name="Liem A."/>
            <person name="Fochler E."/>
            <person name="Read T.D."/>
            <person name="Tapia R."/>
            <person name="Johnson S."/>
            <person name="Bishop-Lilly K.A."/>
            <person name="Detter C."/>
            <person name="Han C."/>
            <person name="Sozhamannan S."/>
            <person name="Rosenzweig C.N."/>
            <person name="Skowronski E.W."/>
        </authorList>
    </citation>
    <scope>NUCLEOTIDE SEQUENCE [LARGE SCALE GENOMIC DNA]</scope>
    <source>
        <strain evidence="3 4">1942</strain>
    </source>
</reference>
<dbReference type="InterPro" id="IPR029063">
    <property type="entry name" value="SAM-dependent_MTases_sf"/>
</dbReference>
<keyword evidence="1" id="KW-0808">Transferase</keyword>
<gene>
    <name evidence="3" type="ordered locus">BATR1942_20810</name>
</gene>
<organism evidence="3 4">
    <name type="scientific">Bacillus atrophaeus (strain 1942)</name>
    <dbReference type="NCBI Taxonomy" id="720555"/>
    <lineage>
        <taxon>Bacteria</taxon>
        <taxon>Bacillati</taxon>
        <taxon>Bacillota</taxon>
        <taxon>Bacilli</taxon>
        <taxon>Bacillales</taxon>
        <taxon>Bacillaceae</taxon>
        <taxon>Bacillus</taxon>
    </lineage>
</organism>
<dbReference type="Gene3D" id="3.40.50.150">
    <property type="entry name" value="Vaccinia Virus protein VP39"/>
    <property type="match status" value="1"/>
</dbReference>
<feature type="domain" description="Methyltransferase" evidence="2">
    <location>
        <begin position="99"/>
        <end position="191"/>
    </location>
</feature>
<keyword evidence="4" id="KW-1185">Reference proteome</keyword>
<dbReference type="SUPFAM" id="SSF53335">
    <property type="entry name" value="S-adenosyl-L-methionine-dependent methyltransferases"/>
    <property type="match status" value="1"/>
</dbReference>
<evidence type="ECO:0000313" key="4">
    <source>
        <dbReference type="Proteomes" id="UP000006867"/>
    </source>
</evidence>
<evidence type="ECO:0000256" key="1">
    <source>
        <dbReference type="ARBA" id="ARBA00022679"/>
    </source>
</evidence>
<evidence type="ECO:0000259" key="2">
    <source>
        <dbReference type="Pfam" id="PF13649"/>
    </source>
</evidence>